<evidence type="ECO:0000256" key="2">
    <source>
        <dbReference type="ARBA" id="ARBA00022723"/>
    </source>
</evidence>
<dbReference type="RefSeq" id="WP_406693563.1">
    <property type="nucleotide sequence ID" value="NZ_CP155447.1"/>
</dbReference>
<dbReference type="EMBL" id="CP155447">
    <property type="protein sequence ID" value="XBH00881.1"/>
    <property type="molecule type" value="Genomic_DNA"/>
</dbReference>
<protein>
    <submittedName>
        <fullName evidence="7">Rieske 2Fe-2S domain-containing protein</fullName>
    </submittedName>
</protein>
<keyword evidence="4" id="KW-0411">Iron-sulfur</keyword>
<evidence type="ECO:0000256" key="5">
    <source>
        <dbReference type="SAM" id="Phobius"/>
    </source>
</evidence>
<dbReference type="GO" id="GO:0051537">
    <property type="term" value="F:2 iron, 2 sulfur cluster binding"/>
    <property type="evidence" value="ECO:0007669"/>
    <property type="project" value="UniProtKB-KW"/>
</dbReference>
<keyword evidence="2" id="KW-0479">Metal-binding</keyword>
<dbReference type="CDD" id="cd03467">
    <property type="entry name" value="Rieske"/>
    <property type="match status" value="1"/>
</dbReference>
<proteinExistence type="predicted"/>
<keyword evidence="5" id="KW-1133">Transmembrane helix</keyword>
<keyword evidence="5" id="KW-0472">Membrane</keyword>
<organism evidence="7">
    <name type="scientific">Singulisphaera sp. Ch08</name>
    <dbReference type="NCBI Taxonomy" id="3120278"/>
    <lineage>
        <taxon>Bacteria</taxon>
        <taxon>Pseudomonadati</taxon>
        <taxon>Planctomycetota</taxon>
        <taxon>Planctomycetia</taxon>
        <taxon>Isosphaerales</taxon>
        <taxon>Isosphaeraceae</taxon>
        <taxon>Singulisphaera</taxon>
    </lineage>
</organism>
<reference evidence="7" key="1">
    <citation type="submission" date="2024-05" db="EMBL/GenBank/DDBJ databases">
        <title>Planctomycetes of the genus Singulisphaera possess chitinolytic capabilities.</title>
        <authorList>
            <person name="Ivanova A."/>
        </authorList>
    </citation>
    <scope>NUCLEOTIDE SEQUENCE</scope>
    <source>
        <strain evidence="7">Ch08T</strain>
    </source>
</reference>
<accession>A0AAU7C6U0</accession>
<dbReference type="InterPro" id="IPR036922">
    <property type="entry name" value="Rieske_2Fe-2S_sf"/>
</dbReference>
<dbReference type="PROSITE" id="PS51296">
    <property type="entry name" value="RIESKE"/>
    <property type="match status" value="1"/>
</dbReference>
<keyword evidence="1" id="KW-0001">2Fe-2S</keyword>
<evidence type="ECO:0000256" key="1">
    <source>
        <dbReference type="ARBA" id="ARBA00022714"/>
    </source>
</evidence>
<dbReference type="GO" id="GO:0046872">
    <property type="term" value="F:metal ion binding"/>
    <property type="evidence" value="ECO:0007669"/>
    <property type="project" value="UniProtKB-KW"/>
</dbReference>
<gene>
    <name evidence="7" type="ORF">V5E97_21235</name>
</gene>
<evidence type="ECO:0000256" key="3">
    <source>
        <dbReference type="ARBA" id="ARBA00023004"/>
    </source>
</evidence>
<evidence type="ECO:0000256" key="4">
    <source>
        <dbReference type="ARBA" id="ARBA00023014"/>
    </source>
</evidence>
<evidence type="ECO:0000259" key="6">
    <source>
        <dbReference type="PROSITE" id="PS51296"/>
    </source>
</evidence>
<dbReference type="InterPro" id="IPR017941">
    <property type="entry name" value="Rieske_2Fe-2S"/>
</dbReference>
<dbReference type="Gene3D" id="2.102.10.10">
    <property type="entry name" value="Rieske [2Fe-2S] iron-sulphur domain"/>
    <property type="match status" value="1"/>
</dbReference>
<name>A0AAU7C6U0_9BACT</name>
<sequence>MNRRDFYRYGTVVVGNLVGLGLAIPGVAYVLDPLLKRKSGEGAYQEVATLSELKVGVPMSVPIIEQRQDAWVNYPKEPVSSVWLVRQPPCNSKETVIALSSECPHLGCAVSLGEDGKSFFCPCHTSSFDLCGNATNKIPPRPMDGLEVTLSNDKDPKIQVKFQRFRAQSEEKIPLV</sequence>
<feature type="transmembrane region" description="Helical" evidence="5">
    <location>
        <begin position="6"/>
        <end position="31"/>
    </location>
</feature>
<evidence type="ECO:0000313" key="7">
    <source>
        <dbReference type="EMBL" id="XBH00881.1"/>
    </source>
</evidence>
<dbReference type="Pfam" id="PF00355">
    <property type="entry name" value="Rieske"/>
    <property type="match status" value="1"/>
</dbReference>
<keyword evidence="3" id="KW-0408">Iron</keyword>
<dbReference type="AlphaFoldDB" id="A0AAU7C6U0"/>
<keyword evidence="5" id="KW-0812">Transmembrane</keyword>
<dbReference type="SUPFAM" id="SSF50022">
    <property type="entry name" value="ISP domain"/>
    <property type="match status" value="1"/>
</dbReference>
<feature type="domain" description="Rieske" evidence="6">
    <location>
        <begin position="91"/>
        <end position="157"/>
    </location>
</feature>